<feature type="transmembrane region" description="Helical" evidence="9">
    <location>
        <begin position="134"/>
        <end position="158"/>
    </location>
</feature>
<evidence type="ECO:0000313" key="10">
    <source>
        <dbReference type="EMBL" id="SEJ49440.1"/>
    </source>
</evidence>
<dbReference type="OrthoDB" id="9807115at2"/>
<feature type="transmembrane region" description="Helical" evidence="9">
    <location>
        <begin position="222"/>
        <end position="248"/>
    </location>
</feature>
<dbReference type="GO" id="GO:0005886">
    <property type="term" value="C:plasma membrane"/>
    <property type="evidence" value="ECO:0007669"/>
    <property type="project" value="UniProtKB-SubCell"/>
</dbReference>
<feature type="transmembrane region" description="Helical" evidence="9">
    <location>
        <begin position="12"/>
        <end position="30"/>
    </location>
</feature>
<evidence type="ECO:0000256" key="5">
    <source>
        <dbReference type="ARBA" id="ARBA00022970"/>
    </source>
</evidence>
<keyword evidence="3" id="KW-1003">Cell membrane</keyword>
<evidence type="ECO:0000313" key="11">
    <source>
        <dbReference type="Proteomes" id="UP000199223"/>
    </source>
</evidence>
<keyword evidence="7 9" id="KW-0472">Membrane</keyword>
<evidence type="ECO:0000256" key="3">
    <source>
        <dbReference type="ARBA" id="ARBA00022475"/>
    </source>
</evidence>
<dbReference type="GO" id="GO:0006865">
    <property type="term" value="P:amino acid transport"/>
    <property type="evidence" value="ECO:0007669"/>
    <property type="project" value="UniProtKB-KW"/>
</dbReference>
<keyword evidence="11" id="KW-1185">Reference proteome</keyword>
<dbReference type="EMBL" id="FNZA01000009">
    <property type="protein sequence ID" value="SEJ49440.1"/>
    <property type="molecule type" value="Genomic_DNA"/>
</dbReference>
<sequence length="288" mass="29817">MQLILLQLVNSLAFGSLLFLLSAGFSLIFGVAKVANLAHGAFYVLAAYIGLTLTGLTGNFWLGVLGATVAGALLGVLADRLLLSRLHGHELRQVLATLGLTFVISDLIRNRWGADIKSVSPPAPFDGPITVGGMIVPSYPLVLIVIGVAVFVLMRLVLRKTLAGAQIRAVTADKVMAGTLGLPVLRISMLTFAAGIGLAAFGGAVGSPQLALSPNLDSRMTLYALIVVVIGGLGSIEGAFLAAMLVALVSGFGAVYFPAFAEISIFALMILVIAVRPQGLLGRRLGNA</sequence>
<dbReference type="AlphaFoldDB" id="A0A1H6ZIP4"/>
<comment type="similarity">
    <text evidence="8">Belongs to the binding-protein-dependent transport system permease family. LivHM subfamily.</text>
</comment>
<accession>A0A1H6ZIP4</accession>
<evidence type="ECO:0000256" key="8">
    <source>
        <dbReference type="ARBA" id="ARBA00037998"/>
    </source>
</evidence>
<keyword evidence="6 9" id="KW-1133">Transmembrane helix</keyword>
<dbReference type="CDD" id="cd06582">
    <property type="entry name" value="TM_PBP1_LivH_like"/>
    <property type="match status" value="1"/>
</dbReference>
<feature type="transmembrane region" description="Helical" evidence="9">
    <location>
        <begin position="255"/>
        <end position="275"/>
    </location>
</feature>
<dbReference type="InterPro" id="IPR052157">
    <property type="entry name" value="BCAA_transport_permease"/>
</dbReference>
<evidence type="ECO:0000256" key="6">
    <source>
        <dbReference type="ARBA" id="ARBA00022989"/>
    </source>
</evidence>
<evidence type="ECO:0000256" key="1">
    <source>
        <dbReference type="ARBA" id="ARBA00004651"/>
    </source>
</evidence>
<comment type="subcellular location">
    <subcellularLocation>
        <location evidence="1">Cell membrane</location>
        <topology evidence="1">Multi-pass membrane protein</topology>
    </subcellularLocation>
</comment>
<feature type="transmembrane region" description="Helical" evidence="9">
    <location>
        <begin position="60"/>
        <end position="82"/>
    </location>
</feature>
<evidence type="ECO:0000256" key="9">
    <source>
        <dbReference type="SAM" id="Phobius"/>
    </source>
</evidence>
<gene>
    <name evidence="10" type="ORF">SAMN04488058_10958</name>
</gene>
<feature type="transmembrane region" description="Helical" evidence="9">
    <location>
        <begin position="37"/>
        <end position="54"/>
    </location>
</feature>
<reference evidence="11" key="1">
    <citation type="submission" date="2016-10" db="EMBL/GenBank/DDBJ databases">
        <authorList>
            <person name="Varghese N."/>
            <person name="Submissions S."/>
        </authorList>
    </citation>
    <scope>NUCLEOTIDE SEQUENCE [LARGE SCALE GENOMIC DNA]</scope>
    <source>
        <strain evidence="11">CGMCC 1.10218</strain>
    </source>
</reference>
<feature type="transmembrane region" description="Helical" evidence="9">
    <location>
        <begin position="179"/>
        <end position="202"/>
    </location>
</feature>
<dbReference type="Proteomes" id="UP000199223">
    <property type="component" value="Unassembled WGS sequence"/>
</dbReference>
<protein>
    <submittedName>
        <fullName evidence="10">Branched-chain amino acid transport system permease protein</fullName>
    </submittedName>
</protein>
<keyword evidence="2" id="KW-0813">Transport</keyword>
<dbReference type="PANTHER" id="PTHR11795:SF442">
    <property type="entry name" value="ABC TRANSPORTER ATP-BINDING PROTEIN"/>
    <property type="match status" value="1"/>
</dbReference>
<evidence type="ECO:0000256" key="2">
    <source>
        <dbReference type="ARBA" id="ARBA00022448"/>
    </source>
</evidence>
<organism evidence="10 11">
    <name type="scientific">Deinococcus reticulitermitis</name>
    <dbReference type="NCBI Taxonomy" id="856736"/>
    <lineage>
        <taxon>Bacteria</taxon>
        <taxon>Thermotogati</taxon>
        <taxon>Deinococcota</taxon>
        <taxon>Deinococci</taxon>
        <taxon>Deinococcales</taxon>
        <taxon>Deinococcaceae</taxon>
        <taxon>Deinococcus</taxon>
    </lineage>
</organism>
<dbReference type="RefSeq" id="WP_092264644.1">
    <property type="nucleotide sequence ID" value="NZ_FNZA01000009.1"/>
</dbReference>
<evidence type="ECO:0000256" key="4">
    <source>
        <dbReference type="ARBA" id="ARBA00022692"/>
    </source>
</evidence>
<dbReference type="PANTHER" id="PTHR11795">
    <property type="entry name" value="BRANCHED-CHAIN AMINO ACID TRANSPORT SYSTEM PERMEASE PROTEIN LIVH"/>
    <property type="match status" value="1"/>
</dbReference>
<evidence type="ECO:0000256" key="7">
    <source>
        <dbReference type="ARBA" id="ARBA00023136"/>
    </source>
</evidence>
<proteinExistence type="inferred from homology"/>
<dbReference type="Pfam" id="PF02653">
    <property type="entry name" value="BPD_transp_2"/>
    <property type="match status" value="1"/>
</dbReference>
<dbReference type="GO" id="GO:0022857">
    <property type="term" value="F:transmembrane transporter activity"/>
    <property type="evidence" value="ECO:0007669"/>
    <property type="project" value="InterPro"/>
</dbReference>
<keyword evidence="5" id="KW-0029">Amino-acid transport</keyword>
<dbReference type="STRING" id="856736.SAMN04488058_10958"/>
<dbReference type="InterPro" id="IPR001851">
    <property type="entry name" value="ABC_transp_permease"/>
</dbReference>
<name>A0A1H6ZIP4_9DEIO</name>
<keyword evidence="4 9" id="KW-0812">Transmembrane</keyword>